<keyword evidence="1" id="KW-1133">Transmembrane helix</keyword>
<feature type="transmembrane region" description="Helical" evidence="1">
    <location>
        <begin position="12"/>
        <end position="34"/>
    </location>
</feature>
<keyword evidence="3" id="KW-1185">Reference proteome</keyword>
<organism evidence="2 3">
    <name type="scientific">Mycena pura</name>
    <dbReference type="NCBI Taxonomy" id="153505"/>
    <lineage>
        <taxon>Eukaryota</taxon>
        <taxon>Fungi</taxon>
        <taxon>Dikarya</taxon>
        <taxon>Basidiomycota</taxon>
        <taxon>Agaricomycotina</taxon>
        <taxon>Agaricomycetes</taxon>
        <taxon>Agaricomycetidae</taxon>
        <taxon>Agaricales</taxon>
        <taxon>Marasmiineae</taxon>
        <taxon>Mycenaceae</taxon>
        <taxon>Mycena</taxon>
    </lineage>
</organism>
<dbReference type="Proteomes" id="UP001219525">
    <property type="component" value="Unassembled WGS sequence"/>
</dbReference>
<keyword evidence="1" id="KW-0812">Transmembrane</keyword>
<evidence type="ECO:0000313" key="3">
    <source>
        <dbReference type="Proteomes" id="UP001219525"/>
    </source>
</evidence>
<comment type="caution">
    <text evidence="2">The sequence shown here is derived from an EMBL/GenBank/DDBJ whole genome shotgun (WGS) entry which is preliminary data.</text>
</comment>
<dbReference type="EMBL" id="JARJCW010000086">
    <property type="protein sequence ID" value="KAJ7196069.1"/>
    <property type="molecule type" value="Genomic_DNA"/>
</dbReference>
<dbReference type="AlphaFoldDB" id="A0AAD6V007"/>
<name>A0AAD6V007_9AGAR</name>
<reference evidence="2" key="1">
    <citation type="submission" date="2023-03" db="EMBL/GenBank/DDBJ databases">
        <title>Massive genome expansion in bonnet fungi (Mycena s.s.) driven by repeated elements and novel gene families across ecological guilds.</title>
        <authorList>
            <consortium name="Lawrence Berkeley National Laboratory"/>
            <person name="Harder C.B."/>
            <person name="Miyauchi S."/>
            <person name="Viragh M."/>
            <person name="Kuo A."/>
            <person name="Thoen E."/>
            <person name="Andreopoulos B."/>
            <person name="Lu D."/>
            <person name="Skrede I."/>
            <person name="Drula E."/>
            <person name="Henrissat B."/>
            <person name="Morin E."/>
            <person name="Kohler A."/>
            <person name="Barry K."/>
            <person name="LaButti K."/>
            <person name="Morin E."/>
            <person name="Salamov A."/>
            <person name="Lipzen A."/>
            <person name="Mereny Z."/>
            <person name="Hegedus B."/>
            <person name="Baldrian P."/>
            <person name="Stursova M."/>
            <person name="Weitz H."/>
            <person name="Taylor A."/>
            <person name="Grigoriev I.V."/>
            <person name="Nagy L.G."/>
            <person name="Martin F."/>
            <person name="Kauserud H."/>
        </authorList>
    </citation>
    <scope>NUCLEOTIDE SEQUENCE</scope>
    <source>
        <strain evidence="2">9144</strain>
    </source>
</reference>
<evidence type="ECO:0000256" key="1">
    <source>
        <dbReference type="SAM" id="Phobius"/>
    </source>
</evidence>
<feature type="transmembrane region" description="Helical" evidence="1">
    <location>
        <begin position="40"/>
        <end position="60"/>
    </location>
</feature>
<sequence>MDPNLTTPQQAVASLTNIAPFLWPFVLLSLGVALTPVSPISWSYSTWLLFIIPLIITIFAPVRTFSGPLRFAYLEYGSKIASLAVSLLKAAVTNFQSIPTLALPALFFLPVLPLLFFVFFPALPILWHFIAYHYRRRLKAIATSATKTNASVDLALACATQAMTLAHSFERQALCTVSTPRVVPLVALSRNSTDFGTSVFNDAEGHLRLTSQSPGTLGADLAGKVLDTERQMVGIEDASQGVRALAERAVAVATEGDIAVGEELVESAARAMEGVVKQAEELILTAEQARCLWVDFRRRLIKLTTSASTTAAGLDLAVTHARRSVSLAHMYEKQALTFVSETRRSAFQTLALHDAGFFKPATGYKARQSISTEVERVRALGNSLVDNMTLVEANIGDVEFEVEKIRVLLEQAVTATVDGDIGTGETLTANAAESLRGVVETVQALSSASDDVRQNWVKLSISVEYWTVE</sequence>
<feature type="transmembrane region" description="Helical" evidence="1">
    <location>
        <begin position="105"/>
        <end position="130"/>
    </location>
</feature>
<accession>A0AAD6V007</accession>
<gene>
    <name evidence="2" type="ORF">GGX14DRAFT_403551</name>
</gene>
<protein>
    <submittedName>
        <fullName evidence="2">Uncharacterized protein</fullName>
    </submittedName>
</protein>
<evidence type="ECO:0000313" key="2">
    <source>
        <dbReference type="EMBL" id="KAJ7196069.1"/>
    </source>
</evidence>
<proteinExistence type="predicted"/>
<keyword evidence="1" id="KW-0472">Membrane</keyword>